<dbReference type="EMBL" id="JAPEVB010000004">
    <property type="protein sequence ID" value="KAJ4390134.1"/>
    <property type="molecule type" value="Genomic_DNA"/>
</dbReference>
<feature type="region of interest" description="Disordered" evidence="1">
    <location>
        <begin position="323"/>
        <end position="358"/>
    </location>
</feature>
<feature type="compositionally biased region" description="Low complexity" evidence="1">
    <location>
        <begin position="34"/>
        <end position="47"/>
    </location>
</feature>
<feature type="compositionally biased region" description="Polar residues" evidence="1">
    <location>
        <begin position="166"/>
        <end position="181"/>
    </location>
</feature>
<gene>
    <name evidence="2" type="ORF">N0V93_007608</name>
</gene>
<accession>A0A9W8YRN8</accession>
<dbReference type="AlphaFoldDB" id="A0A9W8YRN8"/>
<reference evidence="2" key="1">
    <citation type="submission" date="2022-10" db="EMBL/GenBank/DDBJ databases">
        <title>Tapping the CABI collections for fungal endophytes: first genome assemblies for Collariella, Neodidymelliopsis, Ascochyta clinopodiicola, Didymella pomorum, Didymosphaeria variabile, Neocosmospora piperis and Neocucurbitaria cava.</title>
        <authorList>
            <person name="Hill R."/>
        </authorList>
    </citation>
    <scope>NUCLEOTIDE SEQUENCE</scope>
    <source>
        <strain evidence="2">IMI 355082</strain>
    </source>
</reference>
<feature type="region of interest" description="Disordered" evidence="1">
    <location>
        <begin position="149"/>
        <end position="206"/>
    </location>
</feature>
<keyword evidence="3" id="KW-1185">Reference proteome</keyword>
<name>A0A9W8YRN8_9PEZI</name>
<feature type="compositionally biased region" description="Basic residues" evidence="1">
    <location>
        <begin position="349"/>
        <end position="358"/>
    </location>
</feature>
<evidence type="ECO:0000313" key="2">
    <source>
        <dbReference type="EMBL" id="KAJ4390134.1"/>
    </source>
</evidence>
<feature type="compositionally biased region" description="Basic and acidic residues" evidence="1">
    <location>
        <begin position="64"/>
        <end position="81"/>
    </location>
</feature>
<proteinExistence type="predicted"/>
<protein>
    <submittedName>
        <fullName evidence="2">Uncharacterized protein</fullName>
    </submittedName>
</protein>
<dbReference type="OrthoDB" id="5374569at2759"/>
<dbReference type="Proteomes" id="UP001140453">
    <property type="component" value="Unassembled WGS sequence"/>
</dbReference>
<organism evidence="2 3">
    <name type="scientific">Gnomoniopsis smithogilvyi</name>
    <dbReference type="NCBI Taxonomy" id="1191159"/>
    <lineage>
        <taxon>Eukaryota</taxon>
        <taxon>Fungi</taxon>
        <taxon>Dikarya</taxon>
        <taxon>Ascomycota</taxon>
        <taxon>Pezizomycotina</taxon>
        <taxon>Sordariomycetes</taxon>
        <taxon>Sordariomycetidae</taxon>
        <taxon>Diaporthales</taxon>
        <taxon>Gnomoniaceae</taxon>
        <taxon>Gnomoniopsis</taxon>
    </lineage>
</organism>
<feature type="region of interest" description="Disordered" evidence="1">
    <location>
        <begin position="224"/>
        <end position="306"/>
    </location>
</feature>
<sequence>MGRTLPWKKQAAGPGTGSGATKNASARNNNIVASSSRNKSPSPSITSTPGRRVRTSATTTLPHPRTEAAHETSDNGFGRERPARLPAALPERMMISGLQHDDKWRMVEDEFVAMAHKLTAHLHAAEYQRLKELAQDQNADAIQSLSRPVTASMTSRVKRRRAVVSLQKSQKASLKNALSRTQDAEEDEVDDLPWAGTNLEGLMDSPRKKMVPLNKMVSIVPGTRAAALSRKDSISSPKHNRRDDGVHQADSPTTTRKRSIRFSQEEEENFRMPSSPCRTSTKLSSKSKPANNTPISSNGSLHRTSSTAQGYATKVLADVVQKSAPAPVTSSVDDDSDSPVETMFGQHFRERRNRNRVT</sequence>
<comment type="caution">
    <text evidence="2">The sequence shown here is derived from an EMBL/GenBank/DDBJ whole genome shotgun (WGS) entry which is preliminary data.</text>
</comment>
<evidence type="ECO:0000256" key="1">
    <source>
        <dbReference type="SAM" id="MobiDB-lite"/>
    </source>
</evidence>
<evidence type="ECO:0000313" key="3">
    <source>
        <dbReference type="Proteomes" id="UP001140453"/>
    </source>
</evidence>
<feature type="compositionally biased region" description="Polar residues" evidence="1">
    <location>
        <begin position="276"/>
        <end position="306"/>
    </location>
</feature>
<feature type="region of interest" description="Disordered" evidence="1">
    <location>
        <begin position="1"/>
        <end position="81"/>
    </location>
</feature>
<feature type="compositionally biased region" description="Polar residues" evidence="1">
    <location>
        <begin position="19"/>
        <end position="33"/>
    </location>
</feature>